<feature type="domain" description="Aminopeptidase P N-terminal" evidence="14">
    <location>
        <begin position="74"/>
        <end position="210"/>
    </location>
</feature>
<dbReference type="InterPro" id="IPR029149">
    <property type="entry name" value="Creatin/AminoP/Spt16_N"/>
</dbReference>
<dbReference type="PANTHER" id="PTHR43226">
    <property type="entry name" value="XAA-PRO AMINOPEPTIDASE 3"/>
    <property type="match status" value="1"/>
</dbReference>
<dbReference type="GO" id="GO:0030145">
    <property type="term" value="F:manganese ion binding"/>
    <property type="evidence" value="ECO:0007669"/>
    <property type="project" value="InterPro"/>
</dbReference>
<keyword evidence="8" id="KW-0479">Metal-binding</keyword>
<accession>A0A1L9V250</accession>
<evidence type="ECO:0000256" key="9">
    <source>
        <dbReference type="ARBA" id="ARBA00022801"/>
    </source>
</evidence>
<dbReference type="GO" id="GO:0070006">
    <property type="term" value="F:metalloaminopeptidase activity"/>
    <property type="evidence" value="ECO:0007669"/>
    <property type="project" value="InterPro"/>
</dbReference>
<sequence length="512" mass="57067">MNMSTCKAAIRQWPRYLRRQAPRISLSHLSRPVLQQPALRRTYASISAAELKFGQPLHETHPHILEPGELTPGITALEYAQRRSRLANKLPKHAVAVLAAAEVTYRASGIFNEYRQDSNFFYLTGFNEPNALAVIVNDGSGNNHLFHLYCREKDAKAELWDGARSGTRAAIDVFNADESGDIERISDLLPKILADATEIYTDIPAFNPGRSSLHRYLYGPTGASEKLKKIVDHRKVKPLRSILNEMRVFKSEDEVVQLRRVGQASGRAFTESMRQTFTKEKDLTAFLEYNFKRNGCDNSAFVPVVAGGSNALSIHYTRNDDVLRDGDMVLVDGGGEAGTYISDITRTWPVNGKFTDPQRDLYNAVLNVHRSCVSLCREDAGLSLDRLHSVAETGLRDQLIQLGFDVSGNAMGTLFPHHLGHYIGLDVHDCSGYSRGYNLKAGQCITVEPGIYVPDDERWPAHFRGIGIRIEDSVCVGDDSPIVLTTEAVKEVSDLSRRRVPRAVVVMNNWAD</sequence>
<dbReference type="EMBL" id="KV878679">
    <property type="protein sequence ID" value="OJJ78024.1"/>
    <property type="molecule type" value="Genomic_DNA"/>
</dbReference>
<name>A0A1L9V250_ASPBC</name>
<evidence type="ECO:0000256" key="1">
    <source>
        <dbReference type="ARBA" id="ARBA00001424"/>
    </source>
</evidence>
<reference evidence="16" key="1">
    <citation type="journal article" date="2017" name="Genome Biol.">
        <title>Comparative genomics reveals high biological diversity and specific adaptations in the industrially and medically important fungal genus Aspergillus.</title>
        <authorList>
            <person name="de Vries R.P."/>
            <person name="Riley R."/>
            <person name="Wiebenga A."/>
            <person name="Aguilar-Osorio G."/>
            <person name="Amillis S."/>
            <person name="Uchima C.A."/>
            <person name="Anderluh G."/>
            <person name="Asadollahi M."/>
            <person name="Askin M."/>
            <person name="Barry K."/>
            <person name="Battaglia E."/>
            <person name="Bayram O."/>
            <person name="Benocci T."/>
            <person name="Braus-Stromeyer S.A."/>
            <person name="Caldana C."/>
            <person name="Canovas D."/>
            <person name="Cerqueira G.C."/>
            <person name="Chen F."/>
            <person name="Chen W."/>
            <person name="Choi C."/>
            <person name="Clum A."/>
            <person name="Dos Santos R.A."/>
            <person name="Damasio A.R."/>
            <person name="Diallinas G."/>
            <person name="Emri T."/>
            <person name="Fekete E."/>
            <person name="Flipphi M."/>
            <person name="Freyberg S."/>
            <person name="Gallo A."/>
            <person name="Gournas C."/>
            <person name="Habgood R."/>
            <person name="Hainaut M."/>
            <person name="Harispe M.L."/>
            <person name="Henrissat B."/>
            <person name="Hilden K.S."/>
            <person name="Hope R."/>
            <person name="Hossain A."/>
            <person name="Karabika E."/>
            <person name="Karaffa L."/>
            <person name="Karanyi Z."/>
            <person name="Krasevec N."/>
            <person name="Kuo A."/>
            <person name="Kusch H."/>
            <person name="LaButti K."/>
            <person name="Lagendijk E.L."/>
            <person name="Lapidus A."/>
            <person name="Levasseur A."/>
            <person name="Lindquist E."/>
            <person name="Lipzen A."/>
            <person name="Logrieco A.F."/>
            <person name="MacCabe A."/>
            <person name="Maekelae M.R."/>
            <person name="Malavazi I."/>
            <person name="Melin P."/>
            <person name="Meyer V."/>
            <person name="Mielnichuk N."/>
            <person name="Miskei M."/>
            <person name="Molnar A.P."/>
            <person name="Mule G."/>
            <person name="Ngan C.Y."/>
            <person name="Orejas M."/>
            <person name="Orosz E."/>
            <person name="Ouedraogo J.P."/>
            <person name="Overkamp K.M."/>
            <person name="Park H.-S."/>
            <person name="Perrone G."/>
            <person name="Piumi F."/>
            <person name="Punt P.J."/>
            <person name="Ram A.F."/>
            <person name="Ramon A."/>
            <person name="Rauscher S."/>
            <person name="Record E."/>
            <person name="Riano-Pachon D.M."/>
            <person name="Robert V."/>
            <person name="Roehrig J."/>
            <person name="Ruller R."/>
            <person name="Salamov A."/>
            <person name="Salih N.S."/>
            <person name="Samson R.A."/>
            <person name="Sandor E."/>
            <person name="Sanguinetti M."/>
            <person name="Schuetze T."/>
            <person name="Sepcic K."/>
            <person name="Shelest E."/>
            <person name="Sherlock G."/>
            <person name="Sophianopoulou V."/>
            <person name="Squina F.M."/>
            <person name="Sun H."/>
            <person name="Susca A."/>
            <person name="Todd R.B."/>
            <person name="Tsang A."/>
            <person name="Unkles S.E."/>
            <person name="van de Wiele N."/>
            <person name="van Rossen-Uffink D."/>
            <person name="Oliveira J.V."/>
            <person name="Vesth T.C."/>
            <person name="Visser J."/>
            <person name="Yu J.-H."/>
            <person name="Zhou M."/>
            <person name="Andersen M.R."/>
            <person name="Archer D.B."/>
            <person name="Baker S.E."/>
            <person name="Benoit I."/>
            <person name="Brakhage A.A."/>
            <person name="Braus G.H."/>
            <person name="Fischer R."/>
            <person name="Frisvad J.C."/>
            <person name="Goldman G.H."/>
            <person name="Houbraken J."/>
            <person name="Oakley B."/>
            <person name="Pocsi I."/>
            <person name="Scazzocchio C."/>
            <person name="Seiboth B."/>
            <person name="vanKuyk P.A."/>
            <person name="Wortman J."/>
            <person name="Dyer P.S."/>
            <person name="Grigoriev I.V."/>
        </authorList>
    </citation>
    <scope>NUCLEOTIDE SEQUENCE [LARGE SCALE GENOMIC DNA]</scope>
    <source>
        <strain evidence="16">CBS 101740 / IMI 381727 / IBT 21946</strain>
    </source>
</reference>
<evidence type="ECO:0000256" key="5">
    <source>
        <dbReference type="ARBA" id="ARBA00012574"/>
    </source>
</evidence>
<dbReference type="VEuPathDB" id="FungiDB:ASPBRDRAFT_202882"/>
<dbReference type="Pfam" id="PF00557">
    <property type="entry name" value="Peptidase_M24"/>
    <property type="match status" value="1"/>
</dbReference>
<dbReference type="OrthoDB" id="4215474at2759"/>
<dbReference type="InterPro" id="IPR036005">
    <property type="entry name" value="Creatinase/aminopeptidase-like"/>
</dbReference>
<evidence type="ECO:0000256" key="13">
    <source>
        <dbReference type="ARBA" id="ARBA00032413"/>
    </source>
</evidence>
<dbReference type="GO" id="GO:0006508">
    <property type="term" value="P:proteolysis"/>
    <property type="evidence" value="ECO:0007669"/>
    <property type="project" value="UniProtKB-KW"/>
</dbReference>
<dbReference type="InterPro" id="IPR007865">
    <property type="entry name" value="Aminopep_P_N"/>
</dbReference>
<keyword evidence="6" id="KW-0031">Aminopeptidase</keyword>
<keyword evidence="11" id="KW-0464">Manganese</keyword>
<organism evidence="15 16">
    <name type="scientific">Aspergillus brasiliensis (strain CBS 101740 / IMI 381727 / IBT 21946)</name>
    <dbReference type="NCBI Taxonomy" id="767769"/>
    <lineage>
        <taxon>Eukaryota</taxon>
        <taxon>Fungi</taxon>
        <taxon>Dikarya</taxon>
        <taxon>Ascomycota</taxon>
        <taxon>Pezizomycotina</taxon>
        <taxon>Eurotiomycetes</taxon>
        <taxon>Eurotiomycetidae</taxon>
        <taxon>Eurotiales</taxon>
        <taxon>Aspergillaceae</taxon>
        <taxon>Aspergillus</taxon>
        <taxon>Aspergillus subgen. Circumdati</taxon>
    </lineage>
</organism>
<comment type="cofactor">
    <cofactor evidence="2">
        <name>Mn(2+)</name>
        <dbReference type="ChEBI" id="CHEBI:29035"/>
    </cofactor>
</comment>
<evidence type="ECO:0000256" key="6">
    <source>
        <dbReference type="ARBA" id="ARBA00022438"/>
    </source>
</evidence>
<dbReference type="InterPro" id="IPR000994">
    <property type="entry name" value="Pept_M24"/>
</dbReference>
<dbReference type="SUPFAM" id="SSF53092">
    <property type="entry name" value="Creatinase/prolidase N-terminal domain"/>
    <property type="match status" value="1"/>
</dbReference>
<dbReference type="Gene3D" id="3.90.230.10">
    <property type="entry name" value="Creatinase/methionine aminopeptidase superfamily"/>
    <property type="match status" value="1"/>
</dbReference>
<dbReference type="PANTHER" id="PTHR43226:SF4">
    <property type="entry name" value="XAA-PRO AMINOPEPTIDASE 3"/>
    <property type="match status" value="1"/>
</dbReference>
<evidence type="ECO:0000256" key="4">
    <source>
        <dbReference type="ARBA" id="ARBA00008766"/>
    </source>
</evidence>
<dbReference type="GeneID" id="93574139"/>
<dbReference type="STRING" id="767769.A0A1L9V250"/>
<evidence type="ECO:0000256" key="10">
    <source>
        <dbReference type="ARBA" id="ARBA00023049"/>
    </source>
</evidence>
<keyword evidence="9" id="KW-0378">Hydrolase</keyword>
<dbReference type="SUPFAM" id="SSF55920">
    <property type="entry name" value="Creatinase/aminopeptidase"/>
    <property type="match status" value="1"/>
</dbReference>
<evidence type="ECO:0000313" key="15">
    <source>
        <dbReference type="EMBL" id="OJJ78024.1"/>
    </source>
</evidence>
<evidence type="ECO:0000259" key="14">
    <source>
        <dbReference type="SMART" id="SM01011"/>
    </source>
</evidence>
<dbReference type="GO" id="GO:0005739">
    <property type="term" value="C:mitochondrion"/>
    <property type="evidence" value="ECO:0007669"/>
    <property type="project" value="TreeGrafter"/>
</dbReference>
<dbReference type="SMART" id="SM01011">
    <property type="entry name" value="AMP_N"/>
    <property type="match status" value="1"/>
</dbReference>
<evidence type="ECO:0000256" key="7">
    <source>
        <dbReference type="ARBA" id="ARBA00022670"/>
    </source>
</evidence>
<dbReference type="Proteomes" id="UP000184499">
    <property type="component" value="Unassembled WGS sequence"/>
</dbReference>
<keyword evidence="10" id="KW-0482">Metalloprotease</keyword>
<protein>
    <recommendedName>
        <fullName evidence="5">Xaa-Pro aminopeptidase</fullName>
        <ecNumber evidence="5">3.4.11.9</ecNumber>
    </recommendedName>
    <alternativeName>
        <fullName evidence="12">Aminoacylproline aminopeptidase</fullName>
    </alternativeName>
    <alternativeName>
        <fullName evidence="13">Prolidase</fullName>
    </alternativeName>
</protein>
<evidence type="ECO:0000313" key="16">
    <source>
        <dbReference type="Proteomes" id="UP000184499"/>
    </source>
</evidence>
<dbReference type="OMA" id="DSYFWYL"/>
<dbReference type="InterPro" id="IPR052433">
    <property type="entry name" value="X-Pro_dipept-like"/>
</dbReference>
<evidence type="ECO:0000256" key="12">
    <source>
        <dbReference type="ARBA" id="ARBA00030849"/>
    </source>
</evidence>
<keyword evidence="7" id="KW-0645">Protease</keyword>
<comment type="similarity">
    <text evidence="4">Belongs to the peptidase M24B family.</text>
</comment>
<comment type="function">
    <text evidence="3">Catalyzes the removal of a penultimate prolyl residue from the N-termini of peptides.</text>
</comment>
<dbReference type="AlphaFoldDB" id="A0A1L9V250"/>
<gene>
    <name evidence="15" type="ORF">ASPBRDRAFT_202882</name>
</gene>
<keyword evidence="16" id="KW-1185">Reference proteome</keyword>
<evidence type="ECO:0000256" key="8">
    <source>
        <dbReference type="ARBA" id="ARBA00022723"/>
    </source>
</evidence>
<comment type="catalytic activity">
    <reaction evidence="1">
        <text>Release of any N-terminal amino acid, including proline, that is linked to proline, even from a dipeptide or tripeptide.</text>
        <dbReference type="EC" id="3.4.11.9"/>
    </reaction>
</comment>
<evidence type="ECO:0000256" key="11">
    <source>
        <dbReference type="ARBA" id="ARBA00023211"/>
    </source>
</evidence>
<dbReference type="RefSeq" id="XP_067485271.1">
    <property type="nucleotide sequence ID" value="XM_067621651.1"/>
</dbReference>
<dbReference type="Gene3D" id="3.40.350.10">
    <property type="entry name" value="Creatinase/prolidase N-terminal domain"/>
    <property type="match status" value="1"/>
</dbReference>
<dbReference type="EC" id="3.4.11.9" evidence="5"/>
<evidence type="ECO:0000256" key="2">
    <source>
        <dbReference type="ARBA" id="ARBA00001936"/>
    </source>
</evidence>
<dbReference type="CDD" id="cd01087">
    <property type="entry name" value="Prolidase"/>
    <property type="match status" value="1"/>
</dbReference>
<dbReference type="Pfam" id="PF05195">
    <property type="entry name" value="AMP_N"/>
    <property type="match status" value="1"/>
</dbReference>
<proteinExistence type="inferred from homology"/>
<evidence type="ECO:0000256" key="3">
    <source>
        <dbReference type="ARBA" id="ARBA00002443"/>
    </source>
</evidence>